<feature type="transmembrane region" description="Helical" evidence="1">
    <location>
        <begin position="71"/>
        <end position="97"/>
    </location>
</feature>
<accession>A0A645IQZ8</accession>
<sequence>MDALLLTTQYGGAKTVAAKLLSSALFVMGICTWFWLLDFLAFSAVFGSFAGFMAPLYAVKNFANTLLNLSLGQYALFSCTLKTAGMLALGAGILLVSSLFKNALFPFIISLSGAFGLIFWQGEFMNSGHLWAKLVNPFVLMVNRELFRKAEFLALGVRQL</sequence>
<organism evidence="2">
    <name type="scientific">bioreactor metagenome</name>
    <dbReference type="NCBI Taxonomy" id="1076179"/>
    <lineage>
        <taxon>unclassified sequences</taxon>
        <taxon>metagenomes</taxon>
        <taxon>ecological metagenomes</taxon>
    </lineage>
</organism>
<proteinExistence type="predicted"/>
<keyword evidence="1" id="KW-1133">Transmembrane helix</keyword>
<feature type="transmembrane region" description="Helical" evidence="1">
    <location>
        <begin position="103"/>
        <end position="120"/>
    </location>
</feature>
<dbReference type="EMBL" id="VSSQ01121321">
    <property type="protein sequence ID" value="MPN53798.1"/>
    <property type="molecule type" value="Genomic_DNA"/>
</dbReference>
<feature type="transmembrane region" description="Helical" evidence="1">
    <location>
        <begin position="16"/>
        <end position="35"/>
    </location>
</feature>
<reference evidence="2" key="1">
    <citation type="submission" date="2019-08" db="EMBL/GenBank/DDBJ databases">
        <authorList>
            <person name="Kucharzyk K."/>
            <person name="Murdoch R.W."/>
            <person name="Higgins S."/>
            <person name="Loffler F."/>
        </authorList>
    </citation>
    <scope>NUCLEOTIDE SEQUENCE</scope>
</reference>
<protein>
    <submittedName>
        <fullName evidence="2">Uncharacterized protein</fullName>
    </submittedName>
</protein>
<gene>
    <name evidence="2" type="ORF">SDC9_201464</name>
</gene>
<evidence type="ECO:0000256" key="1">
    <source>
        <dbReference type="SAM" id="Phobius"/>
    </source>
</evidence>
<evidence type="ECO:0000313" key="2">
    <source>
        <dbReference type="EMBL" id="MPN53798.1"/>
    </source>
</evidence>
<dbReference type="AlphaFoldDB" id="A0A645IQZ8"/>
<keyword evidence="1" id="KW-0472">Membrane</keyword>
<name>A0A645IQZ8_9ZZZZ</name>
<comment type="caution">
    <text evidence="2">The sequence shown here is derived from an EMBL/GenBank/DDBJ whole genome shotgun (WGS) entry which is preliminary data.</text>
</comment>
<feature type="transmembrane region" description="Helical" evidence="1">
    <location>
        <begin position="41"/>
        <end position="59"/>
    </location>
</feature>
<keyword evidence="1" id="KW-0812">Transmembrane</keyword>